<reference evidence="2 3" key="1">
    <citation type="submission" date="2019-10" db="EMBL/GenBank/DDBJ databases">
        <title>WGS of Leuconostoc mesenteroides.</title>
        <authorList>
            <person name="Melo Bolivar J."/>
            <person name="Marino-Ramirez L."/>
            <person name="Villamil Diaz L.M."/>
        </authorList>
    </citation>
    <scope>NUCLEOTIDE SEQUENCE [LARGE SCALE GENOMIC DNA]</scope>
    <source>
        <strain evidence="2 3">M11</strain>
    </source>
</reference>
<proteinExistence type="predicted"/>
<dbReference type="AlphaFoldDB" id="A0A843YYM7"/>
<sequence>MSNLETLRKRGNFTPKQSFVEPEKEPKVEINQPTQSAEIIETDKYIPSPNQRKTLKVSPQTKKELEELKRYLKVEYNYEAIQFLIDNYVNTQLSGQERNRFKDNTV</sequence>
<gene>
    <name evidence="2" type="ORF">GFV13_09900</name>
</gene>
<comment type="caution">
    <text evidence="2">The sequence shown here is derived from an EMBL/GenBank/DDBJ whole genome shotgun (WGS) entry which is preliminary data.</text>
</comment>
<evidence type="ECO:0000313" key="2">
    <source>
        <dbReference type="EMBL" id="MQR27536.1"/>
    </source>
</evidence>
<organism evidence="2 3">
    <name type="scientific">Leuconostoc mesenteroides</name>
    <dbReference type="NCBI Taxonomy" id="1245"/>
    <lineage>
        <taxon>Bacteria</taxon>
        <taxon>Bacillati</taxon>
        <taxon>Bacillota</taxon>
        <taxon>Bacilli</taxon>
        <taxon>Lactobacillales</taxon>
        <taxon>Lactobacillaceae</taxon>
        <taxon>Leuconostoc</taxon>
    </lineage>
</organism>
<dbReference type="EMBL" id="WIPA01000030">
    <property type="protein sequence ID" value="MQR27536.1"/>
    <property type="molecule type" value="Genomic_DNA"/>
</dbReference>
<name>A0A843YYM7_LEUME</name>
<dbReference type="Proteomes" id="UP000469952">
    <property type="component" value="Unassembled WGS sequence"/>
</dbReference>
<protein>
    <recommendedName>
        <fullName evidence="4">Replication-associated protein RepC</fullName>
    </recommendedName>
</protein>
<feature type="region of interest" description="Disordered" evidence="1">
    <location>
        <begin position="1"/>
        <end position="31"/>
    </location>
</feature>
<evidence type="ECO:0000313" key="3">
    <source>
        <dbReference type="Proteomes" id="UP000469952"/>
    </source>
</evidence>
<dbReference type="RefSeq" id="WP_059442691.1">
    <property type="nucleotide sequence ID" value="NZ_BCMP01000061.1"/>
</dbReference>
<evidence type="ECO:0000256" key="1">
    <source>
        <dbReference type="SAM" id="MobiDB-lite"/>
    </source>
</evidence>
<evidence type="ECO:0008006" key="4">
    <source>
        <dbReference type="Google" id="ProtNLM"/>
    </source>
</evidence>
<accession>A0A843YYM7</accession>